<dbReference type="STRING" id="1759059.ATE48_04470"/>
<organism evidence="1 2">
    <name type="scientific">Candidatus Viadribacter manganicus</name>
    <dbReference type="NCBI Taxonomy" id="1759059"/>
    <lineage>
        <taxon>Bacteria</taxon>
        <taxon>Pseudomonadati</taxon>
        <taxon>Pseudomonadota</taxon>
        <taxon>Alphaproteobacteria</taxon>
        <taxon>Hyphomonadales</taxon>
        <taxon>Hyphomonadaceae</taxon>
        <taxon>Candidatus Viadribacter</taxon>
    </lineage>
</organism>
<sequence>MKWIVLLLIIAGVAGYFTRPEEAVMREAANAVLSDPQSVSEGFESVATTLAGDRAYDNYYVAAKYNVTLDNQPVVTCWGAFTQVQCNRAADTRTGG</sequence>
<dbReference type="RefSeq" id="WP_066768216.1">
    <property type="nucleotide sequence ID" value="NZ_CP013244.1"/>
</dbReference>
<dbReference type="KEGG" id="cbot:ATE48_04470"/>
<dbReference type="InParanoid" id="A0A1B1AFA2"/>
<proteinExistence type="predicted"/>
<evidence type="ECO:0000313" key="1">
    <source>
        <dbReference type="EMBL" id="ANP45224.1"/>
    </source>
</evidence>
<evidence type="ECO:0000313" key="2">
    <source>
        <dbReference type="Proteomes" id="UP000092498"/>
    </source>
</evidence>
<dbReference type="AlphaFoldDB" id="A0A1B1AFA2"/>
<reference evidence="1 2" key="1">
    <citation type="submission" date="2015-11" db="EMBL/GenBank/DDBJ databases">
        <title>Whole-Genome Sequence of Candidatus Oderbacter manganicum from the National Park Lower Oder Valley, Germany.</title>
        <authorList>
            <person name="Braun B."/>
            <person name="Liere K."/>
            <person name="Szewzyk U."/>
        </authorList>
    </citation>
    <scope>NUCLEOTIDE SEQUENCE [LARGE SCALE GENOMIC DNA]</scope>
    <source>
        <strain evidence="1 2">OTSz_A_272</strain>
    </source>
</reference>
<dbReference type="Proteomes" id="UP000092498">
    <property type="component" value="Chromosome"/>
</dbReference>
<keyword evidence="2" id="KW-1185">Reference proteome</keyword>
<gene>
    <name evidence="1" type="ORF">ATE48_04470</name>
</gene>
<protein>
    <recommendedName>
        <fullName evidence="3">DUF4359 domain-containing protein</fullName>
    </recommendedName>
</protein>
<dbReference type="OrthoDB" id="8480981at2"/>
<evidence type="ECO:0008006" key="3">
    <source>
        <dbReference type="Google" id="ProtNLM"/>
    </source>
</evidence>
<accession>A0A1B1AFA2</accession>
<dbReference type="EMBL" id="CP013244">
    <property type="protein sequence ID" value="ANP45224.1"/>
    <property type="molecule type" value="Genomic_DNA"/>
</dbReference>
<name>A0A1B1AFA2_9PROT</name>